<dbReference type="Proteomes" id="UP000002220">
    <property type="component" value="Chromosome"/>
</dbReference>
<protein>
    <submittedName>
        <fullName evidence="1">Uncharacterized protein</fullName>
    </submittedName>
</protein>
<dbReference type="AlphaFoldDB" id="D5SR21"/>
<dbReference type="HOGENOM" id="CLU_2684646_0_0_0"/>
<dbReference type="EMBL" id="CP001744">
    <property type="protein sequence ID" value="ADG66489.1"/>
    <property type="molecule type" value="Genomic_DNA"/>
</dbReference>
<gene>
    <name evidence="1" type="ordered locus">Plim_0642</name>
</gene>
<reference evidence="1 2" key="1">
    <citation type="journal article" date="2010" name="Stand. Genomic Sci.">
        <title>Complete genome sequence of Planctomyces limnophilus type strain (Mu 290).</title>
        <authorList>
            <person name="Labutti K."/>
            <person name="Sikorski J."/>
            <person name="Schneider S."/>
            <person name="Nolan M."/>
            <person name="Lucas S."/>
            <person name="Glavina Del Rio T."/>
            <person name="Tice H."/>
            <person name="Cheng J.F."/>
            <person name="Goodwin L."/>
            <person name="Pitluck S."/>
            <person name="Liolios K."/>
            <person name="Ivanova N."/>
            <person name="Mavromatis K."/>
            <person name="Mikhailova N."/>
            <person name="Pati A."/>
            <person name="Chen A."/>
            <person name="Palaniappan K."/>
            <person name="Land M."/>
            <person name="Hauser L."/>
            <person name="Chang Y.J."/>
            <person name="Jeffries C.D."/>
            <person name="Tindall B.J."/>
            <person name="Rohde M."/>
            <person name="Goker M."/>
            <person name="Woyke T."/>
            <person name="Bristow J."/>
            <person name="Eisen J.A."/>
            <person name="Markowitz V."/>
            <person name="Hugenholtz P."/>
            <person name="Kyrpides N.C."/>
            <person name="Klenk H.P."/>
            <person name="Lapidus A."/>
        </authorList>
    </citation>
    <scope>NUCLEOTIDE SEQUENCE [LARGE SCALE GENOMIC DNA]</scope>
    <source>
        <strain evidence="2">ATCC 43296 / DSM 3776 / IFAM 1008 / 290</strain>
    </source>
</reference>
<sequence>MLDLTPEIDATGHLQTVAAFFSQQNLSGEAQLLEKHRNLFTYQQLMSIRRFHRKSERMLPGRQIHMNKRDPVKW</sequence>
<keyword evidence="2" id="KW-1185">Reference proteome</keyword>
<evidence type="ECO:0000313" key="1">
    <source>
        <dbReference type="EMBL" id="ADG66489.1"/>
    </source>
</evidence>
<organism evidence="1 2">
    <name type="scientific">Planctopirus limnophila (strain ATCC 43296 / DSM 3776 / IFAM 1008 / Mu 290)</name>
    <name type="common">Planctomyces limnophilus</name>
    <dbReference type="NCBI Taxonomy" id="521674"/>
    <lineage>
        <taxon>Bacteria</taxon>
        <taxon>Pseudomonadati</taxon>
        <taxon>Planctomycetota</taxon>
        <taxon>Planctomycetia</taxon>
        <taxon>Planctomycetales</taxon>
        <taxon>Planctomycetaceae</taxon>
        <taxon>Planctopirus</taxon>
    </lineage>
</organism>
<name>D5SR21_PLAL2</name>
<proteinExistence type="predicted"/>
<accession>D5SR21</accession>
<dbReference type="KEGG" id="plm:Plim_0642"/>
<evidence type="ECO:0000313" key="2">
    <source>
        <dbReference type="Proteomes" id="UP000002220"/>
    </source>
</evidence>